<comment type="caution">
    <text evidence="5">The sequence shown here is derived from an EMBL/GenBank/DDBJ whole genome shotgun (WGS) entry which is preliminary data.</text>
</comment>
<feature type="chain" id="PRO_5019770275" evidence="4">
    <location>
        <begin position="27"/>
        <end position="610"/>
    </location>
</feature>
<dbReference type="STRING" id="3750.A0A498HWA2"/>
<keyword evidence="3" id="KW-0442">Lipid degradation</keyword>
<keyword evidence="2" id="KW-0378">Hydrolase</keyword>
<keyword evidence="3" id="KW-0443">Lipid metabolism</keyword>
<dbReference type="SUPFAM" id="SSF52266">
    <property type="entry name" value="SGNH hydrolase"/>
    <property type="match status" value="1"/>
</dbReference>
<feature type="signal peptide" evidence="4">
    <location>
        <begin position="1"/>
        <end position="26"/>
    </location>
</feature>
<evidence type="ECO:0000313" key="5">
    <source>
        <dbReference type="EMBL" id="RXH74949.1"/>
    </source>
</evidence>
<sequence length="610" mass="67316">MAQSLISVFSLWLIVFLGCILRLHECFEPTVSAIYVFGDSTVDVGTYHYLPQSRARADFPFNGADFPFNGIDFPHSTPTGRFSNGSTLLIILSPPFLLLDEIENGKIRLLTKGVNFASEGESGLANISKSLFLFSVGGNDIFEHFLFNNTTSAKVFIATLMSTYESRLRSFQFQRLFDLGAKKFGIISVPPVGCVPLQRNSAKDGSCSEPMNEYAKLFYKALQGVLMKRPQKLVVEKEILMQSIHANQTLICVKIAIAHADDPVTIFILGDSTVDVGTNNWLPESYCRADFSPNGVDLPYSVPTGRFSNGLNSADQIASLFGYQRSPPPFLYMINHPATFKRDILRGVNFASAGAGIFYETGQKRFIKVVPLSDQIQQFATVKGNLTELIGPVATANVLAKSLFVVSIGSNDLFEHVPPNSSTLVDHNDDLYITNLQFTYHGHLESLYKLGARKFGIMSIPPIGCCPKLRASSKKPGACREDLNKLAQSFFISLEDLLRKMSSKLVGMKYSLANTYEMTMSIIEDPLAFGFKDVQSACCGSGKFNGELPCFFLLGPNLCANRHEFLFWDSYHPTEYASKLAALTLYGGGTRLVTPMNFSRLVATHVNITS</sequence>
<evidence type="ECO:0000256" key="2">
    <source>
        <dbReference type="ARBA" id="ARBA00022801"/>
    </source>
</evidence>
<proteinExistence type="inferred from homology"/>
<dbReference type="GO" id="GO:0016788">
    <property type="term" value="F:hydrolase activity, acting on ester bonds"/>
    <property type="evidence" value="ECO:0007669"/>
    <property type="project" value="InterPro"/>
</dbReference>
<dbReference type="InterPro" id="IPR035669">
    <property type="entry name" value="SGNH_plant_lipase-like"/>
</dbReference>
<dbReference type="InterPro" id="IPR051058">
    <property type="entry name" value="GDSL_Est/Lipase"/>
</dbReference>
<evidence type="ECO:0000256" key="3">
    <source>
        <dbReference type="ARBA" id="ARBA00022963"/>
    </source>
</evidence>
<dbReference type="FunFam" id="3.40.50.1110:FF:000003">
    <property type="entry name" value="GDSL esterase/lipase APG"/>
    <property type="match status" value="1"/>
</dbReference>
<comment type="similarity">
    <text evidence="1">Belongs to the 'GDSL' lipolytic enzyme family.</text>
</comment>
<dbReference type="Gene3D" id="3.40.50.1110">
    <property type="entry name" value="SGNH hydrolase"/>
    <property type="match status" value="2"/>
</dbReference>
<reference evidence="5 6" key="1">
    <citation type="submission" date="2018-10" db="EMBL/GenBank/DDBJ databases">
        <title>A high-quality apple genome assembly.</title>
        <authorList>
            <person name="Hu J."/>
        </authorList>
    </citation>
    <scope>NUCLEOTIDE SEQUENCE [LARGE SCALE GENOMIC DNA]</scope>
    <source>
        <strain evidence="6">cv. HFTH1</strain>
        <tissue evidence="5">Young leaf</tissue>
    </source>
</reference>
<name>A0A498HWA2_MALDO</name>
<gene>
    <name evidence="5" type="ORF">DVH24_029670</name>
</gene>
<keyword evidence="4" id="KW-0732">Signal</keyword>
<dbReference type="CDD" id="cd01837">
    <property type="entry name" value="SGNH_plant_lipase_like"/>
    <property type="match status" value="1"/>
</dbReference>
<dbReference type="PANTHER" id="PTHR45648">
    <property type="entry name" value="GDSL LIPASE/ACYLHYDROLASE FAMILY PROTEIN (AFU_ORTHOLOGUE AFUA_4G14700)"/>
    <property type="match status" value="1"/>
</dbReference>
<dbReference type="EMBL" id="RDQH01000341">
    <property type="protein sequence ID" value="RXH74949.1"/>
    <property type="molecule type" value="Genomic_DNA"/>
</dbReference>
<evidence type="ECO:0000256" key="4">
    <source>
        <dbReference type="SAM" id="SignalP"/>
    </source>
</evidence>
<keyword evidence="6" id="KW-1185">Reference proteome</keyword>
<dbReference type="Pfam" id="PF00657">
    <property type="entry name" value="Lipase_GDSL"/>
    <property type="match status" value="2"/>
</dbReference>
<organism evidence="5 6">
    <name type="scientific">Malus domestica</name>
    <name type="common">Apple</name>
    <name type="synonym">Pyrus malus</name>
    <dbReference type="NCBI Taxonomy" id="3750"/>
    <lineage>
        <taxon>Eukaryota</taxon>
        <taxon>Viridiplantae</taxon>
        <taxon>Streptophyta</taxon>
        <taxon>Embryophyta</taxon>
        <taxon>Tracheophyta</taxon>
        <taxon>Spermatophyta</taxon>
        <taxon>Magnoliopsida</taxon>
        <taxon>eudicotyledons</taxon>
        <taxon>Gunneridae</taxon>
        <taxon>Pentapetalae</taxon>
        <taxon>rosids</taxon>
        <taxon>fabids</taxon>
        <taxon>Rosales</taxon>
        <taxon>Rosaceae</taxon>
        <taxon>Amygdaloideae</taxon>
        <taxon>Maleae</taxon>
        <taxon>Malus</taxon>
    </lineage>
</organism>
<protein>
    <submittedName>
        <fullName evidence="5">Uncharacterized protein</fullName>
    </submittedName>
</protein>
<dbReference type="Proteomes" id="UP000290289">
    <property type="component" value="Chromosome 15"/>
</dbReference>
<dbReference type="InterPro" id="IPR036514">
    <property type="entry name" value="SGNH_hydro_sf"/>
</dbReference>
<accession>A0A498HWA2</accession>
<evidence type="ECO:0000313" key="6">
    <source>
        <dbReference type="Proteomes" id="UP000290289"/>
    </source>
</evidence>
<dbReference type="InterPro" id="IPR001087">
    <property type="entry name" value="GDSL"/>
</dbReference>
<dbReference type="PANTHER" id="PTHR45648:SF180">
    <property type="entry name" value="OS04G0561800 PROTEIN"/>
    <property type="match status" value="1"/>
</dbReference>
<dbReference type="GO" id="GO:0016042">
    <property type="term" value="P:lipid catabolic process"/>
    <property type="evidence" value="ECO:0007669"/>
    <property type="project" value="UniProtKB-KW"/>
</dbReference>
<evidence type="ECO:0000256" key="1">
    <source>
        <dbReference type="ARBA" id="ARBA00008668"/>
    </source>
</evidence>
<dbReference type="AlphaFoldDB" id="A0A498HWA2"/>